<comment type="caution">
    <text evidence="3">The sequence shown here is derived from an EMBL/GenBank/DDBJ whole genome shotgun (WGS) entry which is preliminary data.</text>
</comment>
<dbReference type="EMBL" id="SGPL01000009">
    <property type="protein sequence ID" value="THH21052.1"/>
    <property type="molecule type" value="Genomic_DNA"/>
</dbReference>
<dbReference type="InterPro" id="IPR000868">
    <property type="entry name" value="Isochorismatase-like_dom"/>
</dbReference>
<name>A0A4S4M711_9AGAM</name>
<reference evidence="3 4" key="1">
    <citation type="submission" date="2019-02" db="EMBL/GenBank/DDBJ databases">
        <title>Genome sequencing of the rare red list fungi Bondarzewia mesenterica.</title>
        <authorList>
            <person name="Buettner E."/>
            <person name="Kellner H."/>
        </authorList>
    </citation>
    <scope>NUCLEOTIDE SEQUENCE [LARGE SCALE GENOMIC DNA]</scope>
    <source>
        <strain evidence="3 4">DSM 108281</strain>
    </source>
</reference>
<organism evidence="3 4">
    <name type="scientific">Bondarzewia mesenterica</name>
    <dbReference type="NCBI Taxonomy" id="1095465"/>
    <lineage>
        <taxon>Eukaryota</taxon>
        <taxon>Fungi</taxon>
        <taxon>Dikarya</taxon>
        <taxon>Basidiomycota</taxon>
        <taxon>Agaricomycotina</taxon>
        <taxon>Agaricomycetes</taxon>
        <taxon>Russulales</taxon>
        <taxon>Bondarzewiaceae</taxon>
        <taxon>Bondarzewia</taxon>
    </lineage>
</organism>
<gene>
    <name evidence="3" type="ORF">EW146_g429</name>
</gene>
<evidence type="ECO:0000313" key="4">
    <source>
        <dbReference type="Proteomes" id="UP000310158"/>
    </source>
</evidence>
<dbReference type="Proteomes" id="UP000310158">
    <property type="component" value="Unassembled WGS sequence"/>
</dbReference>
<dbReference type="PANTHER" id="PTHR14119:SF3">
    <property type="entry name" value="ISOCHORISMATASE DOMAIN-CONTAINING PROTEIN 2"/>
    <property type="match status" value="1"/>
</dbReference>
<dbReference type="Pfam" id="PF00857">
    <property type="entry name" value="Isochorismatase"/>
    <property type="match status" value="1"/>
</dbReference>
<dbReference type="AlphaFoldDB" id="A0A4S4M711"/>
<proteinExistence type="inferred from homology"/>
<dbReference type="SUPFAM" id="SSF52499">
    <property type="entry name" value="Isochorismatase-like hydrolases"/>
    <property type="match status" value="1"/>
</dbReference>
<evidence type="ECO:0000259" key="2">
    <source>
        <dbReference type="Pfam" id="PF00857"/>
    </source>
</evidence>
<accession>A0A4S4M711</accession>
<dbReference type="InterPro" id="IPR036380">
    <property type="entry name" value="Isochorismatase-like_sf"/>
</dbReference>
<evidence type="ECO:0000256" key="1">
    <source>
        <dbReference type="ARBA" id="ARBA00006336"/>
    </source>
</evidence>
<dbReference type="OrthoDB" id="269496at2759"/>
<protein>
    <recommendedName>
        <fullName evidence="2">Isochorismatase-like domain-containing protein</fullName>
    </recommendedName>
</protein>
<feature type="domain" description="Isochorismatase-like" evidence="2">
    <location>
        <begin position="2"/>
        <end position="131"/>
    </location>
</feature>
<dbReference type="Gene3D" id="3.40.50.850">
    <property type="entry name" value="Isochorismatase-like"/>
    <property type="match status" value="1"/>
</dbReference>
<dbReference type="PANTHER" id="PTHR14119">
    <property type="entry name" value="HYDROLASE"/>
    <property type="match status" value="1"/>
</dbReference>
<comment type="similarity">
    <text evidence="1">Belongs to the isochorismatase family.</text>
</comment>
<keyword evidence="4" id="KW-1185">Reference proteome</keyword>
<evidence type="ECO:0000313" key="3">
    <source>
        <dbReference type="EMBL" id="THH21052.1"/>
    </source>
</evidence>
<sequence length="174" mass="19110">MVSMASKMLKVAKILEVPVVYTEQNARALGSTVPELSPEPLGPLHLGTIDKTLFSMVTPEVRTILQERDLKSVVLFGIESHVCVLQSTLDLLQLGYDVHVLADGVSSCNKEEVPFALARMRQAGAQITTSESLLFQLQQDSSKPNFKAFSAAIKEEKESTQTAVRKLLQIRSVL</sequence>
<dbReference type="InterPro" id="IPR050993">
    <property type="entry name" value="Isochorismatase_domain"/>
</dbReference>